<organism evidence="3">
    <name type="scientific">uncultured Caudovirales phage</name>
    <dbReference type="NCBI Taxonomy" id="2100421"/>
    <lineage>
        <taxon>Viruses</taxon>
        <taxon>Duplodnaviria</taxon>
        <taxon>Heunggongvirae</taxon>
        <taxon>Uroviricota</taxon>
        <taxon>Caudoviricetes</taxon>
        <taxon>Peduoviridae</taxon>
        <taxon>Maltschvirus</taxon>
        <taxon>Maltschvirus maltsch</taxon>
    </lineage>
</organism>
<keyword evidence="1" id="KW-0175">Coiled coil</keyword>
<dbReference type="EMBL" id="LR796717">
    <property type="protein sequence ID" value="CAB4161202.1"/>
    <property type="molecule type" value="Genomic_DNA"/>
</dbReference>
<protein>
    <submittedName>
        <fullName evidence="3">Uncharacterized protein</fullName>
    </submittedName>
</protein>
<evidence type="ECO:0000256" key="1">
    <source>
        <dbReference type="SAM" id="Coils"/>
    </source>
</evidence>
<dbReference type="EMBL" id="LR797106">
    <property type="protein sequence ID" value="CAB4187166.1"/>
    <property type="molecule type" value="Genomic_DNA"/>
</dbReference>
<dbReference type="EMBL" id="LR796469">
    <property type="protein sequence ID" value="CAB4146384.1"/>
    <property type="molecule type" value="Genomic_DNA"/>
</dbReference>
<proteinExistence type="predicted"/>
<sequence length="52" mass="5903">MKRIDALKAKLKAAEAELTIRYRQFNAASRGLDRVMKNIETLEKKIEAANLA</sequence>
<accession>A0A6J5NQZ4</accession>
<name>A0A6J5NQZ4_9CAUD</name>
<evidence type="ECO:0000313" key="4">
    <source>
        <dbReference type="EMBL" id="CAB4187166.1"/>
    </source>
</evidence>
<reference evidence="3" key="1">
    <citation type="submission" date="2020-04" db="EMBL/GenBank/DDBJ databases">
        <authorList>
            <person name="Chiriac C."/>
            <person name="Salcher M."/>
            <person name="Ghai R."/>
            <person name="Kavagutti S V."/>
        </authorList>
    </citation>
    <scope>NUCLEOTIDE SEQUENCE</scope>
</reference>
<evidence type="ECO:0000313" key="3">
    <source>
        <dbReference type="EMBL" id="CAB4161202.1"/>
    </source>
</evidence>
<evidence type="ECO:0000313" key="2">
    <source>
        <dbReference type="EMBL" id="CAB4146384.1"/>
    </source>
</evidence>
<feature type="coiled-coil region" evidence="1">
    <location>
        <begin position="4"/>
        <end position="52"/>
    </location>
</feature>
<gene>
    <name evidence="4" type="ORF">UFOVP1161_14</name>
    <name evidence="2" type="ORF">UFOVP501_14</name>
    <name evidence="3" type="ORF">UFOVP762_37</name>
</gene>